<dbReference type="Proteomes" id="UP000076874">
    <property type="component" value="Unassembled WGS sequence"/>
</dbReference>
<gene>
    <name evidence="2" type="ORF">SPI_02801</name>
</gene>
<reference evidence="2 3" key="1">
    <citation type="journal article" date="2016" name="Genome Biol. Evol.">
        <title>Divergent and convergent evolution of fungal pathogenicity.</title>
        <authorList>
            <person name="Shang Y."/>
            <person name="Xiao G."/>
            <person name="Zheng P."/>
            <person name="Cen K."/>
            <person name="Zhan S."/>
            <person name="Wang C."/>
        </authorList>
    </citation>
    <scope>NUCLEOTIDE SEQUENCE [LARGE SCALE GENOMIC DNA]</scope>
    <source>
        <strain evidence="2 3">RCEF 264</strain>
    </source>
</reference>
<dbReference type="AlphaFoldDB" id="A0A167Y9D0"/>
<feature type="compositionally biased region" description="Polar residues" evidence="1">
    <location>
        <begin position="174"/>
        <end position="184"/>
    </location>
</feature>
<comment type="caution">
    <text evidence="2">The sequence shown here is derived from an EMBL/GenBank/DDBJ whole genome shotgun (WGS) entry which is preliminary data.</text>
</comment>
<dbReference type="EMBL" id="AZHD01000003">
    <property type="protein sequence ID" value="OAA66014.1"/>
    <property type="molecule type" value="Genomic_DNA"/>
</dbReference>
<evidence type="ECO:0000313" key="2">
    <source>
        <dbReference type="EMBL" id="OAA66014.1"/>
    </source>
</evidence>
<protein>
    <submittedName>
        <fullName evidence="2">Uncharacterized protein</fullName>
    </submittedName>
</protein>
<feature type="region of interest" description="Disordered" evidence="1">
    <location>
        <begin position="219"/>
        <end position="241"/>
    </location>
</feature>
<sequence>MYLPPEIIDIEASCALAFQIYRSTWSTTDDQNDNTGLTATKSLSAEMDGVQKKVKELRALLAGNVLDDDHADTANEYRDDDGVGGWLHMADPADVQPVDLSWSPSGCALADDPHDVFISQPAMMQASHRNNDSHWLHRHGEVCVPLWELPPIMNRCIGAHVFYEHTATNDETDSSPFHKSTSTGHILPDPPGSRMNCSNRGHNRCGASDNPMRGIERHSGTILLSPPSASGAGRSRRRSRV</sequence>
<evidence type="ECO:0000256" key="1">
    <source>
        <dbReference type="SAM" id="MobiDB-lite"/>
    </source>
</evidence>
<name>A0A167Y9D0_9HYPO</name>
<keyword evidence="3" id="KW-1185">Reference proteome</keyword>
<proteinExistence type="predicted"/>
<evidence type="ECO:0000313" key="3">
    <source>
        <dbReference type="Proteomes" id="UP000076874"/>
    </source>
</evidence>
<feature type="region of interest" description="Disordered" evidence="1">
    <location>
        <begin position="170"/>
        <end position="196"/>
    </location>
</feature>
<accession>A0A167Y9D0</accession>
<organism evidence="2 3">
    <name type="scientific">Niveomyces insectorum RCEF 264</name>
    <dbReference type="NCBI Taxonomy" id="1081102"/>
    <lineage>
        <taxon>Eukaryota</taxon>
        <taxon>Fungi</taxon>
        <taxon>Dikarya</taxon>
        <taxon>Ascomycota</taxon>
        <taxon>Pezizomycotina</taxon>
        <taxon>Sordariomycetes</taxon>
        <taxon>Hypocreomycetidae</taxon>
        <taxon>Hypocreales</taxon>
        <taxon>Cordycipitaceae</taxon>
        <taxon>Niveomyces</taxon>
    </lineage>
</organism>